<name>A0A067KSA6_JATCU</name>
<dbReference type="InterPro" id="IPR044824">
    <property type="entry name" value="MAIN-like"/>
</dbReference>
<dbReference type="AlphaFoldDB" id="A0A067KSA6"/>
<proteinExistence type="predicted"/>
<organism evidence="1 2">
    <name type="scientific">Jatropha curcas</name>
    <name type="common">Barbados nut</name>
    <dbReference type="NCBI Taxonomy" id="180498"/>
    <lineage>
        <taxon>Eukaryota</taxon>
        <taxon>Viridiplantae</taxon>
        <taxon>Streptophyta</taxon>
        <taxon>Embryophyta</taxon>
        <taxon>Tracheophyta</taxon>
        <taxon>Spermatophyta</taxon>
        <taxon>Magnoliopsida</taxon>
        <taxon>eudicotyledons</taxon>
        <taxon>Gunneridae</taxon>
        <taxon>Pentapetalae</taxon>
        <taxon>rosids</taxon>
        <taxon>fabids</taxon>
        <taxon>Malpighiales</taxon>
        <taxon>Euphorbiaceae</taxon>
        <taxon>Crotonoideae</taxon>
        <taxon>Jatropheae</taxon>
        <taxon>Jatropha</taxon>
    </lineage>
</organism>
<protein>
    <recommendedName>
        <fullName evidence="3">Aminotransferase-like plant mobile domain-containing protein</fullName>
    </recommendedName>
</protein>
<dbReference type="OrthoDB" id="1704638at2759"/>
<evidence type="ECO:0000313" key="2">
    <source>
        <dbReference type="Proteomes" id="UP000027138"/>
    </source>
</evidence>
<dbReference type="Proteomes" id="UP000027138">
    <property type="component" value="Unassembled WGS sequence"/>
</dbReference>
<dbReference type="PANTHER" id="PTHR46033:SF8">
    <property type="entry name" value="PROTEIN MAINTENANCE OF MERISTEMS-LIKE"/>
    <property type="match status" value="1"/>
</dbReference>
<reference evidence="1 2" key="1">
    <citation type="journal article" date="2014" name="PLoS ONE">
        <title>Global Analysis of Gene Expression Profiles in Physic Nut (Jatropha curcas L.) Seedlings Exposed to Salt Stress.</title>
        <authorList>
            <person name="Zhang L."/>
            <person name="Zhang C."/>
            <person name="Wu P."/>
            <person name="Chen Y."/>
            <person name="Li M."/>
            <person name="Jiang H."/>
            <person name="Wu G."/>
        </authorList>
    </citation>
    <scope>NUCLEOTIDE SEQUENCE [LARGE SCALE GENOMIC DNA]</scope>
    <source>
        <strain evidence="2">cv. GZQX0401</strain>
        <tissue evidence="1">Young leaves</tissue>
    </source>
</reference>
<gene>
    <name evidence="1" type="ORF">JCGZ_06385</name>
</gene>
<dbReference type="GO" id="GO:0010073">
    <property type="term" value="P:meristem maintenance"/>
    <property type="evidence" value="ECO:0007669"/>
    <property type="project" value="InterPro"/>
</dbReference>
<accession>A0A067KSA6</accession>
<dbReference type="EMBL" id="KK914375">
    <property type="protein sequence ID" value="KDP37878.1"/>
    <property type="molecule type" value="Genomic_DNA"/>
</dbReference>
<keyword evidence="2" id="KW-1185">Reference proteome</keyword>
<evidence type="ECO:0000313" key="1">
    <source>
        <dbReference type="EMBL" id="KDP37878.1"/>
    </source>
</evidence>
<dbReference type="PANTHER" id="PTHR46033">
    <property type="entry name" value="PROTEIN MAIN-LIKE 2"/>
    <property type="match status" value="1"/>
</dbReference>
<sequence length="410" mass="46264">MTSPSYGSDEDFLGSLGISLDEADLMADADTHASMTGIFAQDSRIKLDVAESSVAGIPLDIFDQNNPVGTIIRPSYLGYLRHFDMGRSNYKELLCALAERWWDTTNTFHFSWGKLTMTPADFSVISGIPFGIRPIELYDDWRVDISSDRMVELIGIDLPRLVEPGSATPALSISRRWLSLQAPGIYARYGRGELTATQSLEILAHLEEYDWAGAILSRMYDDMCALRRGHGKLSGTYYFWETWAFEYFPCTPPELLQTDAGSGLVPSAWRWYKPNLHPFRCKKSLKELRAFFDTCPLEQAEVGPMTARLQSWIQANPGFQRSDALSQWRVVLSHPTLRRYYLGERVDFQIRGCCSVPYSPPEDMQAGKQMVLTATHTEGIPHVEFIMGGDYDEFCVISLMLPIGSRLDSI</sequence>
<evidence type="ECO:0008006" key="3">
    <source>
        <dbReference type="Google" id="ProtNLM"/>
    </source>
</evidence>